<dbReference type="EMBL" id="CP009961">
    <property type="protein sequence ID" value="AKG38090.1"/>
    <property type="molecule type" value="Genomic_DNA"/>
</dbReference>
<dbReference type="GeneID" id="25400687"/>
<dbReference type="OrthoDB" id="15450at2157"/>
<reference evidence="2 3" key="1">
    <citation type="journal article" date="2015" name="Stand. Genomic Sci.">
        <title>Complete genome sequence of and proposal of Thermofilum uzonense sp. nov. a novel hyperthermophilic crenarchaeon and emended description of the genus Thermofilum.</title>
        <authorList>
            <person name="Toshchakov S.V."/>
            <person name="Korzhenkov A.A."/>
            <person name="Samarov N.I."/>
            <person name="Mazunin I.O."/>
            <person name="Mozhey O.I."/>
            <person name="Shmyr I.S."/>
            <person name="Derbikova K.S."/>
            <person name="Taranov E.A."/>
            <person name="Dominova I.N."/>
            <person name="Bonch-Osmolovskaya E.A."/>
            <person name="Patrushev M.V."/>
            <person name="Podosokorskaya O.A."/>
            <person name="Kublanov I.V."/>
        </authorList>
    </citation>
    <scope>NUCLEOTIDE SEQUENCE [LARGE SCALE GENOMIC DNA]</scope>
    <source>
        <strain evidence="2 3">1807-2</strain>
    </source>
</reference>
<dbReference type="PANTHER" id="PTHR11106:SF111">
    <property type="entry name" value="MACRO DOMAIN-CONTAINING PROTEIN"/>
    <property type="match status" value="1"/>
</dbReference>
<proteinExistence type="predicted"/>
<dbReference type="SMART" id="SM00506">
    <property type="entry name" value="A1pp"/>
    <property type="match status" value="1"/>
</dbReference>
<keyword evidence="3" id="KW-1185">Reference proteome</keyword>
<dbReference type="KEGG" id="thf:MA03_00610"/>
<dbReference type="PANTHER" id="PTHR11106">
    <property type="entry name" value="GANGLIOSIDE INDUCED DIFFERENTIATION ASSOCIATED PROTEIN 2-RELATED"/>
    <property type="match status" value="1"/>
</dbReference>
<evidence type="ECO:0000313" key="2">
    <source>
        <dbReference type="EMBL" id="AKG38090.1"/>
    </source>
</evidence>
<evidence type="ECO:0000313" key="3">
    <source>
        <dbReference type="Proteomes" id="UP000067434"/>
    </source>
</evidence>
<organism evidence="2 3">
    <name type="scientific">Infirmifilum uzonense</name>
    <dbReference type="NCBI Taxonomy" id="1550241"/>
    <lineage>
        <taxon>Archaea</taxon>
        <taxon>Thermoproteota</taxon>
        <taxon>Thermoprotei</taxon>
        <taxon>Thermofilales</taxon>
        <taxon>Thermofilaceae</taxon>
        <taxon>Infirmifilum</taxon>
    </lineage>
</organism>
<sequence>MPQRVFHINGITVELCEGDLTEVVADAIVNAANSFLKHGGGVALAIVRKGGEEIQRESDEYVKRHGPVPTGQVAVTGAGKLKARFVIHAVGPRFGEENGDAKLASAFRNALLKAEELRLQSIAFPAISTGIYGYPYEKCAMIAVKTLKEMYTSLKNVKRIIFCLYGSEAYTTFQEVFQKELGH</sequence>
<name>A0A0F7FGY2_9CREN</name>
<dbReference type="SUPFAM" id="SSF52949">
    <property type="entry name" value="Macro domain-like"/>
    <property type="match status" value="1"/>
</dbReference>
<dbReference type="Pfam" id="PF01661">
    <property type="entry name" value="Macro"/>
    <property type="match status" value="1"/>
</dbReference>
<dbReference type="InterPro" id="IPR043472">
    <property type="entry name" value="Macro_dom-like"/>
</dbReference>
<dbReference type="RefSeq" id="WP_052883416.1">
    <property type="nucleotide sequence ID" value="NZ_CP009961.1"/>
</dbReference>
<gene>
    <name evidence="2" type="ORF">MA03_00610</name>
</gene>
<feature type="domain" description="Macro" evidence="1">
    <location>
        <begin position="1"/>
        <end position="181"/>
    </location>
</feature>
<dbReference type="AlphaFoldDB" id="A0A0F7FGY2"/>
<accession>A0A0F7FGY2</accession>
<dbReference type="HOGENOM" id="CLU_046550_7_0_2"/>
<protein>
    <recommendedName>
        <fullName evidence="1">Macro domain-containing protein</fullName>
    </recommendedName>
</protein>
<evidence type="ECO:0000259" key="1">
    <source>
        <dbReference type="PROSITE" id="PS51154"/>
    </source>
</evidence>
<dbReference type="PATRIC" id="fig|1550241.5.peg.124"/>
<dbReference type="Gene3D" id="3.40.220.10">
    <property type="entry name" value="Leucine Aminopeptidase, subunit E, domain 1"/>
    <property type="match status" value="1"/>
</dbReference>
<dbReference type="NCBIfam" id="NF001667">
    <property type="entry name" value="PRK00431.2-3"/>
    <property type="match status" value="1"/>
</dbReference>
<dbReference type="CDD" id="cd02907">
    <property type="entry name" value="Macro_Af1521_BAL-like"/>
    <property type="match status" value="1"/>
</dbReference>
<dbReference type="InterPro" id="IPR002589">
    <property type="entry name" value="Macro_dom"/>
</dbReference>
<dbReference type="Proteomes" id="UP000067434">
    <property type="component" value="Chromosome"/>
</dbReference>
<dbReference type="PROSITE" id="PS51154">
    <property type="entry name" value="MACRO"/>
    <property type="match status" value="1"/>
</dbReference>